<evidence type="ECO:0000313" key="11">
    <source>
        <dbReference type="Proteomes" id="UP000266643"/>
    </source>
</evidence>
<dbReference type="Proteomes" id="UP000283543">
    <property type="component" value="Unassembled WGS sequence"/>
</dbReference>
<evidence type="ECO:0000313" key="12">
    <source>
        <dbReference type="Proteomes" id="UP000283543"/>
    </source>
</evidence>
<dbReference type="AlphaFoldDB" id="A0A397BEA6"/>
<dbReference type="EMBL" id="QUTF01006319">
    <property type="protein sequence ID" value="RHZ40655.1"/>
    <property type="molecule type" value="Genomic_DNA"/>
</dbReference>
<gene>
    <name evidence="3" type="ORF">DYB25_003090</name>
    <name evidence="7" type="ORF">DYB26_012200</name>
    <name evidence="6" type="ORF">DYB30_002831</name>
    <name evidence="4" type="ORF">DYB34_013044</name>
    <name evidence="2" type="ORF">DYB36_007295</name>
    <name evidence="5" type="ORF">DYB38_012958</name>
</gene>
<protein>
    <recommendedName>
        <fullName evidence="1">Helicase-associated domain-containing protein</fullName>
    </recommendedName>
</protein>
<dbReference type="VEuPathDB" id="FungiDB:H257_04470"/>
<evidence type="ECO:0000313" key="8">
    <source>
        <dbReference type="Proteomes" id="UP000265427"/>
    </source>
</evidence>
<evidence type="ECO:0000313" key="10">
    <source>
        <dbReference type="Proteomes" id="UP000266239"/>
    </source>
</evidence>
<dbReference type="EMBL" id="QUSZ01006893">
    <property type="protein sequence ID" value="RHY04217.1"/>
    <property type="molecule type" value="Genomic_DNA"/>
</dbReference>
<proteinExistence type="predicted"/>
<evidence type="ECO:0000313" key="6">
    <source>
        <dbReference type="EMBL" id="RHY80277.1"/>
    </source>
</evidence>
<dbReference type="InterPro" id="IPR005114">
    <property type="entry name" value="Helicase_assoc"/>
</dbReference>
<comment type="caution">
    <text evidence="3">The sequence shown here is derived from an EMBL/GenBank/DDBJ whole genome shotgun (WGS) entry which is preliminary data.</text>
</comment>
<dbReference type="Pfam" id="PF03457">
    <property type="entry name" value="HA"/>
    <property type="match status" value="2"/>
</dbReference>
<dbReference type="EMBL" id="QUTC01001888">
    <property type="protein sequence ID" value="RHY75674.1"/>
    <property type="molecule type" value="Genomic_DNA"/>
</dbReference>
<accession>A0A397BEA6</accession>
<reference evidence="8 9" key="1">
    <citation type="submission" date="2018-08" db="EMBL/GenBank/DDBJ databases">
        <title>Aphanomyces genome sequencing and annotation.</title>
        <authorList>
            <person name="Minardi D."/>
            <person name="Oidtmann B."/>
            <person name="Van Der Giezen M."/>
            <person name="Studholme D.J."/>
        </authorList>
    </citation>
    <scope>NUCLEOTIDE SEQUENCE [LARGE SCALE GENOMIC DNA]</scope>
    <source>
        <strain evidence="6 11">D2</strain>
        <strain evidence="7 13">FDL457</strain>
        <strain evidence="2 8">Kv</strain>
        <strain evidence="5 9">SA</strain>
        <strain evidence="4 12">Si</strain>
        <strain evidence="3 10">Yx</strain>
    </source>
</reference>
<sequence length="267" mass="30806">MWRLSPWTALAARVLPRGIGSVACYSKTVKGHSNPLYSPDNLLDIATGFHKRNVQAVYLDLPARFTIPVDDTEFPAHLRGVTVDMAQFRHRLKTQNISSSVVDQLNAMNFVWKPRQHRWNLNIMALKTFVSEYGHAVVPQNFVVPEDSPKWPKESWGLRLGLFVKSARATEDKLTATRIQQLEKLGFVWDVNSTWQLRVDAMAHFKTLHGHLRIPSTFEVPERKSWPQEMWNLKLGHIVKNARGRQNTIPSHRVEQLTQLGFEWKLK</sequence>
<evidence type="ECO:0000313" key="7">
    <source>
        <dbReference type="EMBL" id="RHZ40655.1"/>
    </source>
</evidence>
<evidence type="ECO:0000313" key="9">
    <source>
        <dbReference type="Proteomes" id="UP000265716"/>
    </source>
</evidence>
<dbReference type="EMBL" id="QUTD01000018">
    <property type="protein sequence ID" value="RHY80277.1"/>
    <property type="molecule type" value="Genomic_DNA"/>
</dbReference>
<evidence type="ECO:0000313" key="5">
    <source>
        <dbReference type="EMBL" id="RHY75674.1"/>
    </source>
</evidence>
<evidence type="ECO:0000313" key="4">
    <source>
        <dbReference type="EMBL" id="RHY42658.1"/>
    </source>
</evidence>
<evidence type="ECO:0000313" key="2">
    <source>
        <dbReference type="EMBL" id="RHY04217.1"/>
    </source>
</evidence>
<dbReference type="Gene3D" id="6.10.140.530">
    <property type="match status" value="1"/>
</dbReference>
<dbReference type="EMBL" id="QUTA01005124">
    <property type="protein sequence ID" value="RHY17102.1"/>
    <property type="molecule type" value="Genomic_DNA"/>
</dbReference>
<feature type="domain" description="Helicase-associated" evidence="1">
    <location>
        <begin position="116"/>
        <end position="187"/>
    </location>
</feature>
<name>A0A397BEA6_APHAT</name>
<dbReference type="Proteomes" id="UP000266643">
    <property type="component" value="Unassembled WGS sequence"/>
</dbReference>
<dbReference type="PANTHER" id="PTHR37066">
    <property type="entry name" value="HELICASE-ASSOCIATED"/>
    <property type="match status" value="1"/>
</dbReference>
<organism evidence="3 10">
    <name type="scientific">Aphanomyces astaci</name>
    <name type="common">Crayfish plague agent</name>
    <dbReference type="NCBI Taxonomy" id="112090"/>
    <lineage>
        <taxon>Eukaryota</taxon>
        <taxon>Sar</taxon>
        <taxon>Stramenopiles</taxon>
        <taxon>Oomycota</taxon>
        <taxon>Saprolegniomycetes</taxon>
        <taxon>Saprolegniales</taxon>
        <taxon>Verrucalvaceae</taxon>
        <taxon>Aphanomyces</taxon>
    </lineage>
</organism>
<dbReference type="PANTHER" id="PTHR37066:SF1">
    <property type="entry name" value="LNS2_PITP DOMAIN-CONTAINING PROTEIN"/>
    <property type="match status" value="1"/>
</dbReference>
<feature type="domain" description="Helicase-associated" evidence="1">
    <location>
        <begin position="194"/>
        <end position="262"/>
    </location>
</feature>
<dbReference type="Proteomes" id="UP000266239">
    <property type="component" value="Unassembled WGS sequence"/>
</dbReference>
<dbReference type="Proteomes" id="UP000265427">
    <property type="component" value="Unassembled WGS sequence"/>
</dbReference>
<evidence type="ECO:0000313" key="3">
    <source>
        <dbReference type="EMBL" id="RHY17102.1"/>
    </source>
</evidence>
<dbReference type="Proteomes" id="UP000286510">
    <property type="component" value="Unassembled WGS sequence"/>
</dbReference>
<evidence type="ECO:0000313" key="13">
    <source>
        <dbReference type="Proteomes" id="UP000286510"/>
    </source>
</evidence>
<dbReference type="Proteomes" id="UP000265716">
    <property type="component" value="Unassembled WGS sequence"/>
</dbReference>
<evidence type="ECO:0000259" key="1">
    <source>
        <dbReference type="Pfam" id="PF03457"/>
    </source>
</evidence>
<dbReference type="EMBL" id="QUTB01008397">
    <property type="protein sequence ID" value="RHY42658.1"/>
    <property type="molecule type" value="Genomic_DNA"/>
</dbReference>